<dbReference type="AlphaFoldDB" id="A0A556MJ08"/>
<evidence type="ECO:0000313" key="2">
    <source>
        <dbReference type="Proteomes" id="UP000316008"/>
    </source>
</evidence>
<dbReference type="RefSeq" id="WP_144334323.1">
    <property type="nucleotide sequence ID" value="NZ_VLPL01000010.1"/>
</dbReference>
<protein>
    <submittedName>
        <fullName evidence="1">Uncharacterized protein</fullName>
    </submittedName>
</protein>
<proteinExistence type="predicted"/>
<name>A0A556MJ08_9FLAO</name>
<keyword evidence="2" id="KW-1185">Reference proteome</keyword>
<dbReference type="Proteomes" id="UP000316008">
    <property type="component" value="Unassembled WGS sequence"/>
</dbReference>
<comment type="caution">
    <text evidence="1">The sequence shown here is derived from an EMBL/GenBank/DDBJ whole genome shotgun (WGS) entry which is preliminary data.</text>
</comment>
<sequence length="99" mass="11411">MIFKEKVKEKLGIELEFSEAVISGSTPSGVLLLKKLFCLKDARYSLESFIRHHKLIDFPGNLNQIVCEKINGEVYIINTQYKLFDLLSQYKDNVTFPVL</sequence>
<dbReference type="EMBL" id="VLPL01000010">
    <property type="protein sequence ID" value="TSJ39907.1"/>
    <property type="molecule type" value="Genomic_DNA"/>
</dbReference>
<evidence type="ECO:0000313" key="1">
    <source>
        <dbReference type="EMBL" id="TSJ39907.1"/>
    </source>
</evidence>
<reference evidence="1 2" key="1">
    <citation type="submission" date="2019-07" db="EMBL/GenBank/DDBJ databases">
        <authorList>
            <person name="Huq M.A."/>
        </authorList>
    </citation>
    <scope>NUCLEOTIDE SEQUENCE [LARGE SCALE GENOMIC DNA]</scope>
    <source>
        <strain evidence="1 2">MAH-3</strain>
    </source>
</reference>
<accession>A0A556MJ08</accession>
<organism evidence="1 2">
    <name type="scientific">Fluviicola chungangensis</name>
    <dbReference type="NCBI Taxonomy" id="2597671"/>
    <lineage>
        <taxon>Bacteria</taxon>
        <taxon>Pseudomonadati</taxon>
        <taxon>Bacteroidota</taxon>
        <taxon>Flavobacteriia</taxon>
        <taxon>Flavobacteriales</taxon>
        <taxon>Crocinitomicaceae</taxon>
        <taxon>Fluviicola</taxon>
    </lineage>
</organism>
<gene>
    <name evidence="1" type="ORF">FO442_16490</name>
</gene>